<dbReference type="Proteomes" id="UP000029736">
    <property type="component" value="Unassembled WGS sequence"/>
</dbReference>
<name>A0A098SAW9_9BACT</name>
<dbReference type="Gene3D" id="3.30.530.20">
    <property type="match status" value="1"/>
</dbReference>
<evidence type="ECO:0000256" key="1">
    <source>
        <dbReference type="SAM" id="SignalP"/>
    </source>
</evidence>
<keyword evidence="3" id="KW-1185">Reference proteome</keyword>
<evidence type="ECO:0000313" key="2">
    <source>
        <dbReference type="EMBL" id="KGE88778.1"/>
    </source>
</evidence>
<gene>
    <name evidence="2" type="ORF">IX84_06435</name>
</gene>
<feature type="signal peptide" evidence="1">
    <location>
        <begin position="1"/>
        <end position="20"/>
    </location>
</feature>
<keyword evidence="1" id="KW-0732">Signal</keyword>
<dbReference type="STRING" id="1524460.IX84_06435"/>
<organism evidence="2 3">
    <name type="scientific">Phaeodactylibacter xiamenensis</name>
    <dbReference type="NCBI Taxonomy" id="1524460"/>
    <lineage>
        <taxon>Bacteria</taxon>
        <taxon>Pseudomonadati</taxon>
        <taxon>Bacteroidota</taxon>
        <taxon>Saprospiria</taxon>
        <taxon>Saprospirales</taxon>
        <taxon>Haliscomenobacteraceae</taxon>
        <taxon>Phaeodactylibacter</taxon>
    </lineage>
</organism>
<evidence type="ECO:0000313" key="3">
    <source>
        <dbReference type="Proteomes" id="UP000029736"/>
    </source>
</evidence>
<sequence length="193" mass="22402">MTRKFLILSLFLLNAGPAGTQIPKPRATINRVQTDYQGKRVKARQLSVQSEIPMPVEEVWAKVQTPALLEFVAKGMIRFNPMDEGFPEKWEAGKTYSTRMRIWGVLPFGGIHYLKIEKIDESKYQIATHEWDNRAKIWKHEITLKDLGDGRTHYEDTIVIYGGGLTGLITRFARRFYIHRQKRWQIVAEEGID</sequence>
<reference evidence="2 3" key="1">
    <citation type="journal article" date="2014" name="Int. J. Syst. Evol. Microbiol.">
        <title>Phaeodactylibacter xiamenensis gen. nov., sp. nov., a member of the family Saprospiraceae isolated from the marine alga Phaeodactylum tricornutum.</title>
        <authorList>
            <person name="Chen Z.Jr."/>
            <person name="Lei X."/>
            <person name="Lai Q."/>
            <person name="Li Y."/>
            <person name="Zhang B."/>
            <person name="Zhang J."/>
            <person name="Zhang H."/>
            <person name="Yang L."/>
            <person name="Zheng W."/>
            <person name="Tian Y."/>
            <person name="Yu Z."/>
            <person name="Xu H.Jr."/>
            <person name="Zheng T."/>
        </authorList>
    </citation>
    <scope>NUCLEOTIDE SEQUENCE [LARGE SCALE GENOMIC DNA]</scope>
    <source>
        <strain evidence="2 3">KD52</strain>
    </source>
</reference>
<protein>
    <recommendedName>
        <fullName evidence="4">SRPBCC family protein</fullName>
    </recommendedName>
</protein>
<evidence type="ECO:0008006" key="4">
    <source>
        <dbReference type="Google" id="ProtNLM"/>
    </source>
</evidence>
<dbReference type="OrthoDB" id="7428016at2"/>
<dbReference type="SUPFAM" id="SSF55961">
    <property type="entry name" value="Bet v1-like"/>
    <property type="match status" value="1"/>
</dbReference>
<dbReference type="InterPro" id="IPR023393">
    <property type="entry name" value="START-like_dom_sf"/>
</dbReference>
<proteinExistence type="predicted"/>
<dbReference type="AlphaFoldDB" id="A0A098SAW9"/>
<dbReference type="RefSeq" id="WP_044217619.1">
    <property type="nucleotide sequence ID" value="NZ_JBKAGJ010000001.1"/>
</dbReference>
<dbReference type="EMBL" id="JPOS01000016">
    <property type="protein sequence ID" value="KGE88778.1"/>
    <property type="molecule type" value="Genomic_DNA"/>
</dbReference>
<feature type="chain" id="PRO_5001948115" description="SRPBCC family protein" evidence="1">
    <location>
        <begin position="21"/>
        <end position="193"/>
    </location>
</feature>
<comment type="caution">
    <text evidence="2">The sequence shown here is derived from an EMBL/GenBank/DDBJ whole genome shotgun (WGS) entry which is preliminary data.</text>
</comment>
<accession>A0A098SAW9</accession>